<evidence type="ECO:0000313" key="2">
    <source>
        <dbReference type="Proteomes" id="UP000818323"/>
    </source>
</evidence>
<organism evidence="1 2">
    <name type="scientific">Microvirga arsenatis</name>
    <dbReference type="NCBI Taxonomy" id="2692265"/>
    <lineage>
        <taxon>Bacteria</taxon>
        <taxon>Pseudomonadati</taxon>
        <taxon>Pseudomonadota</taxon>
        <taxon>Alphaproteobacteria</taxon>
        <taxon>Hyphomicrobiales</taxon>
        <taxon>Methylobacteriaceae</taxon>
        <taxon>Microvirga</taxon>
    </lineage>
</organism>
<evidence type="ECO:0000313" key="1">
    <source>
        <dbReference type="EMBL" id="NBJ23805.1"/>
    </source>
</evidence>
<dbReference type="RefSeq" id="WP_161721021.1">
    <property type="nucleotide sequence ID" value="NZ_JAAAXI010000001.1"/>
</dbReference>
<accession>A0ABW9YUM5</accession>
<keyword evidence="2" id="KW-1185">Reference proteome</keyword>
<reference evidence="1 2" key="1">
    <citation type="submission" date="2020-01" db="EMBL/GenBank/DDBJ databases">
        <title>Microvirga sp. nov., an arsenate reduction bacterium isolated from Tibet hotspring sediments.</title>
        <authorList>
            <person name="Yuan C.-G."/>
        </authorList>
    </citation>
    <scope>NUCLEOTIDE SEQUENCE [LARGE SCALE GENOMIC DNA]</scope>
    <source>
        <strain evidence="1 2">SYSU G3D203</strain>
    </source>
</reference>
<proteinExistence type="predicted"/>
<protein>
    <submittedName>
        <fullName evidence="1">Uncharacterized protein</fullName>
    </submittedName>
</protein>
<comment type="caution">
    <text evidence="1">The sequence shown here is derived from an EMBL/GenBank/DDBJ whole genome shotgun (WGS) entry which is preliminary data.</text>
</comment>
<name>A0ABW9YUM5_9HYPH</name>
<sequence length="58" mass="6598">MADQTTSVQIQVGLNVEGHDLIDRLKTSLTGLQRQIRDRIVGLFILDKPGRRCHLQRS</sequence>
<gene>
    <name evidence="1" type="ORF">GR303_05480</name>
</gene>
<dbReference type="Proteomes" id="UP000818323">
    <property type="component" value="Unassembled WGS sequence"/>
</dbReference>
<dbReference type="EMBL" id="JAAAXJ010000002">
    <property type="protein sequence ID" value="NBJ23805.1"/>
    <property type="molecule type" value="Genomic_DNA"/>
</dbReference>